<gene>
    <name evidence="2" type="ORF">mPipKuh1_009500</name>
</gene>
<dbReference type="AlphaFoldDB" id="A0A7J7ZJ32"/>
<proteinExistence type="predicted"/>
<feature type="compositionally biased region" description="Pro residues" evidence="1">
    <location>
        <begin position="37"/>
        <end position="57"/>
    </location>
</feature>
<organism evidence="2 3">
    <name type="scientific">Pipistrellus kuhlii</name>
    <name type="common">Kuhl's pipistrelle</name>
    <dbReference type="NCBI Taxonomy" id="59472"/>
    <lineage>
        <taxon>Eukaryota</taxon>
        <taxon>Metazoa</taxon>
        <taxon>Chordata</taxon>
        <taxon>Craniata</taxon>
        <taxon>Vertebrata</taxon>
        <taxon>Euteleostomi</taxon>
        <taxon>Mammalia</taxon>
        <taxon>Eutheria</taxon>
        <taxon>Laurasiatheria</taxon>
        <taxon>Chiroptera</taxon>
        <taxon>Yangochiroptera</taxon>
        <taxon>Vespertilionidae</taxon>
        <taxon>Pipistrellus</taxon>
    </lineage>
</organism>
<keyword evidence="3" id="KW-1185">Reference proteome</keyword>
<protein>
    <submittedName>
        <fullName evidence="2">Uncharacterized protein</fullName>
    </submittedName>
</protein>
<reference evidence="2 3" key="1">
    <citation type="journal article" date="2020" name="Nature">
        <title>Six reference-quality genomes reveal evolution of bat adaptations.</title>
        <authorList>
            <person name="Jebb D."/>
            <person name="Huang Z."/>
            <person name="Pippel M."/>
            <person name="Hughes G.M."/>
            <person name="Lavrichenko K."/>
            <person name="Devanna P."/>
            <person name="Winkler S."/>
            <person name="Jermiin L.S."/>
            <person name="Skirmuntt E.C."/>
            <person name="Katzourakis A."/>
            <person name="Burkitt-Gray L."/>
            <person name="Ray D.A."/>
            <person name="Sullivan K.A.M."/>
            <person name="Roscito J.G."/>
            <person name="Kirilenko B.M."/>
            <person name="Davalos L.M."/>
            <person name="Corthals A.P."/>
            <person name="Power M.L."/>
            <person name="Jones G."/>
            <person name="Ransome R.D."/>
            <person name="Dechmann D.K.N."/>
            <person name="Locatelli A.G."/>
            <person name="Puechmaille S.J."/>
            <person name="Fedrigo O."/>
            <person name="Jarvis E.D."/>
            <person name="Hiller M."/>
            <person name="Vernes S.C."/>
            <person name="Myers E.W."/>
            <person name="Teeling E.C."/>
        </authorList>
    </citation>
    <scope>NUCLEOTIDE SEQUENCE [LARGE SCALE GENOMIC DNA]</scope>
    <source>
        <strain evidence="2">MPipKuh1</strain>
        <tissue evidence="2">Flight muscle</tissue>
    </source>
</reference>
<sequence length="204" mass="22208">MCISGQSTLPSAPASDPGVAILLSGIPHLPAPSLRLRPPPQSPSLTSPPPFKSPPPFFSSSPSCHPKHAQGFFLLLERTACSQRREGRDSEERRKISFCGGRGAREEASSVEMRVQKAIKRNKASRPALLPGCQRGEASSLTRPPICKRLCLSLDSFQRNKNKPRIQPTSNCLIAVVLKRQPPDFSCFHLSSGAIWYLPTSGNV</sequence>
<evidence type="ECO:0000313" key="2">
    <source>
        <dbReference type="EMBL" id="KAF6374277.1"/>
    </source>
</evidence>
<accession>A0A7J7ZJ32</accession>
<evidence type="ECO:0000256" key="1">
    <source>
        <dbReference type="SAM" id="MobiDB-lite"/>
    </source>
</evidence>
<dbReference type="EMBL" id="JACAGB010000003">
    <property type="protein sequence ID" value="KAF6374277.1"/>
    <property type="molecule type" value="Genomic_DNA"/>
</dbReference>
<comment type="caution">
    <text evidence="2">The sequence shown here is derived from an EMBL/GenBank/DDBJ whole genome shotgun (WGS) entry which is preliminary data.</text>
</comment>
<feature type="region of interest" description="Disordered" evidence="1">
    <location>
        <begin position="32"/>
        <end position="63"/>
    </location>
</feature>
<evidence type="ECO:0000313" key="3">
    <source>
        <dbReference type="Proteomes" id="UP000558488"/>
    </source>
</evidence>
<name>A0A7J7ZJ32_PIPKU</name>
<dbReference type="Proteomes" id="UP000558488">
    <property type="component" value="Unassembled WGS sequence"/>
</dbReference>